<reference evidence="13" key="1">
    <citation type="journal article" date="2019" name="Database">
        <title>The radish genome database (RadishGD): an integrated information resource for radish genomics.</title>
        <authorList>
            <person name="Yu H.J."/>
            <person name="Baek S."/>
            <person name="Lee Y.J."/>
            <person name="Cho A."/>
            <person name="Mun J.H."/>
        </authorList>
    </citation>
    <scope>NUCLEOTIDE SEQUENCE [LARGE SCALE GENOMIC DNA]</scope>
    <source>
        <strain evidence="13">cv. WK10039</strain>
    </source>
</reference>
<keyword evidence="13" id="KW-1185">Reference proteome</keyword>
<dbReference type="Gene3D" id="3.80.10.10">
    <property type="entry name" value="Ribonuclease Inhibitor"/>
    <property type="match status" value="2"/>
</dbReference>
<keyword evidence="7 10" id="KW-1133">Transmembrane helix</keyword>
<dbReference type="SUPFAM" id="SSF52058">
    <property type="entry name" value="L domain-like"/>
    <property type="match status" value="1"/>
</dbReference>
<evidence type="ECO:0000256" key="11">
    <source>
        <dbReference type="SAM" id="SignalP"/>
    </source>
</evidence>
<evidence type="ECO:0000256" key="8">
    <source>
        <dbReference type="ARBA" id="ARBA00023136"/>
    </source>
</evidence>
<feature type="signal peptide" evidence="11">
    <location>
        <begin position="1"/>
        <end position="22"/>
    </location>
</feature>
<evidence type="ECO:0000256" key="10">
    <source>
        <dbReference type="SAM" id="Phobius"/>
    </source>
</evidence>
<dbReference type="GeneID" id="108845601"/>
<evidence type="ECO:0000256" key="4">
    <source>
        <dbReference type="ARBA" id="ARBA00022692"/>
    </source>
</evidence>
<dbReference type="InterPro" id="IPR001611">
    <property type="entry name" value="Leu-rich_rpt"/>
</dbReference>
<gene>
    <name evidence="14" type="primary">LOC108845601</name>
    <name evidence="15" type="synonym">LOC108845600</name>
</gene>
<evidence type="ECO:0000313" key="14">
    <source>
        <dbReference type="RefSeq" id="XP_056853704.1"/>
    </source>
</evidence>
<dbReference type="AlphaFoldDB" id="A0A9W3CQI8"/>
<keyword evidence="8 10" id="KW-0472">Membrane</keyword>
<dbReference type="InterPro" id="IPR032675">
    <property type="entry name" value="LRR_dom_sf"/>
</dbReference>
<feature type="domain" description="Leucine-rich repeat-containing N-terminal plant-type" evidence="12">
    <location>
        <begin position="28"/>
        <end position="66"/>
    </location>
</feature>
<evidence type="ECO:0000313" key="13">
    <source>
        <dbReference type="Proteomes" id="UP000504610"/>
    </source>
</evidence>
<dbReference type="RefSeq" id="XP_056853704.1">
    <property type="nucleotide sequence ID" value="XM_056997724.1"/>
</dbReference>
<evidence type="ECO:0000256" key="2">
    <source>
        <dbReference type="ARBA" id="ARBA00009592"/>
    </source>
</evidence>
<evidence type="ECO:0000256" key="7">
    <source>
        <dbReference type="ARBA" id="ARBA00022989"/>
    </source>
</evidence>
<evidence type="ECO:0000256" key="6">
    <source>
        <dbReference type="ARBA" id="ARBA00022737"/>
    </source>
</evidence>
<feature type="chain" id="PRO_5044703149" evidence="11">
    <location>
        <begin position="23"/>
        <end position="477"/>
    </location>
</feature>
<dbReference type="Pfam" id="PF00560">
    <property type="entry name" value="LRR_1"/>
    <property type="match status" value="6"/>
</dbReference>
<evidence type="ECO:0000259" key="12">
    <source>
        <dbReference type="Pfam" id="PF08263"/>
    </source>
</evidence>
<reference evidence="14 15" key="2">
    <citation type="submission" date="2025-04" db="UniProtKB">
        <authorList>
            <consortium name="RefSeq"/>
        </authorList>
    </citation>
    <scope>IDENTIFICATION</scope>
    <source>
        <tissue evidence="14 15">Leaf</tissue>
    </source>
</reference>
<dbReference type="GO" id="GO:0016020">
    <property type="term" value="C:membrane"/>
    <property type="evidence" value="ECO:0007669"/>
    <property type="project" value="UniProtKB-SubCell"/>
</dbReference>
<feature type="domain" description="Leucine-rich repeat-containing N-terminal plant-type" evidence="12">
    <location>
        <begin position="247"/>
        <end position="286"/>
    </location>
</feature>
<keyword evidence="9" id="KW-0325">Glycoprotein</keyword>
<keyword evidence="6" id="KW-0677">Repeat</keyword>
<dbReference type="FunFam" id="3.80.10.10:FF:000275">
    <property type="entry name" value="Leucine-rich repeat receptor-like protein kinase"/>
    <property type="match status" value="2"/>
</dbReference>
<comment type="similarity">
    <text evidence="2">Belongs to the RLP family.</text>
</comment>
<evidence type="ECO:0000256" key="5">
    <source>
        <dbReference type="ARBA" id="ARBA00022729"/>
    </source>
</evidence>
<dbReference type="Proteomes" id="UP000504610">
    <property type="component" value="Chromosome 3"/>
</dbReference>
<evidence type="ECO:0000256" key="9">
    <source>
        <dbReference type="ARBA" id="ARBA00023180"/>
    </source>
</evidence>
<name>A0A9W3CQI8_RAPSA</name>
<dbReference type="KEGG" id="rsz:108845601"/>
<dbReference type="InterPro" id="IPR013210">
    <property type="entry name" value="LRR_N_plant-typ"/>
</dbReference>
<feature type="transmembrane region" description="Helical" evidence="10">
    <location>
        <begin position="446"/>
        <end position="467"/>
    </location>
</feature>
<keyword evidence="4 10" id="KW-0812">Transmembrane</keyword>
<sequence>MSITTLVSTCLWFLLVSRFAGANEVNVNCLRSIKSQVIDPKRSLSSWAFRNVNATYICSFIGVECWDADRDRVLKMNLSGYGLQGEFPQGLNDCSSLTGLDLSRNNFSGAVPSNIASLIPFVTTLDLSYNQFSGEIPTDLSNVTFLNTLMLQHNQFTGQLPPELASLKRLKEFSVAYNHLTGPVPEFNEALGIGPESFANNTGLCGLPMDSCIEQEEKVIRFGKMGAVIGAAVFAPVGFTCADEANVNCLRSIKSQVKDPNGYLTSWVFGNETAGYICKFTGVTCWHDDENRVLSIELSGFGLEGEFPQGIKECSDLTGLYLARNNFSGVLPYNIASLIPSVTILDLSDNQFSGEIPTSLSNITLLNSLTLRHNQFTGQLPHELSSLQRLKILSVAYNQLTGPIPKFNEQHLKIGVDDFANNEGLCGRPMDACADPDEDMIRFGKMGAAVGAALFAPLVAFLDSFVFNGRKQKQGDI</sequence>
<dbReference type="PANTHER" id="PTHR48065:SF25">
    <property type="entry name" value="OS01G0891700 PROTEIN"/>
    <property type="match status" value="1"/>
</dbReference>
<dbReference type="RefSeq" id="XP_056862463.1">
    <property type="nucleotide sequence ID" value="XM_057006483.1"/>
</dbReference>
<evidence type="ECO:0000256" key="1">
    <source>
        <dbReference type="ARBA" id="ARBA00004479"/>
    </source>
</evidence>
<organism evidence="13 14">
    <name type="scientific">Raphanus sativus</name>
    <name type="common">Radish</name>
    <name type="synonym">Raphanus raphanistrum var. sativus</name>
    <dbReference type="NCBI Taxonomy" id="3726"/>
    <lineage>
        <taxon>Eukaryota</taxon>
        <taxon>Viridiplantae</taxon>
        <taxon>Streptophyta</taxon>
        <taxon>Embryophyta</taxon>
        <taxon>Tracheophyta</taxon>
        <taxon>Spermatophyta</taxon>
        <taxon>Magnoliopsida</taxon>
        <taxon>eudicotyledons</taxon>
        <taxon>Gunneridae</taxon>
        <taxon>Pentapetalae</taxon>
        <taxon>rosids</taxon>
        <taxon>malvids</taxon>
        <taxon>Brassicales</taxon>
        <taxon>Brassicaceae</taxon>
        <taxon>Brassiceae</taxon>
        <taxon>Raphanus</taxon>
    </lineage>
</organism>
<keyword evidence="5 11" id="KW-0732">Signal</keyword>
<evidence type="ECO:0000256" key="3">
    <source>
        <dbReference type="ARBA" id="ARBA00022614"/>
    </source>
</evidence>
<comment type="subcellular location">
    <subcellularLocation>
        <location evidence="1">Membrane</location>
        <topology evidence="1">Single-pass type I membrane protein</topology>
    </subcellularLocation>
</comment>
<keyword evidence="3" id="KW-0433">Leucine-rich repeat</keyword>
<dbReference type="PANTHER" id="PTHR48065">
    <property type="entry name" value="OS10G0469600 PROTEIN"/>
    <property type="match status" value="1"/>
</dbReference>
<dbReference type="Pfam" id="PF08263">
    <property type="entry name" value="LRRNT_2"/>
    <property type="match status" value="2"/>
</dbReference>
<dbReference type="KEGG" id="rsz:108845600"/>
<protein>
    <submittedName>
        <fullName evidence="14 15">Probably inactive leucine-rich repeat receptor-like protein kinase At5g48380</fullName>
    </submittedName>
</protein>
<evidence type="ECO:0000313" key="15">
    <source>
        <dbReference type="RefSeq" id="XP_056862463.1"/>
    </source>
</evidence>
<dbReference type="OrthoDB" id="2151624at2759"/>
<proteinExistence type="inferred from homology"/>
<accession>A0A9W3CQI8</accession>